<protein>
    <submittedName>
        <fullName evidence="1">Uncharacterized protein</fullName>
    </submittedName>
</protein>
<accession>A0ABU8FMN9</accession>
<keyword evidence="2" id="KW-1185">Reference proteome</keyword>
<organism evidence="1 2">
    <name type="scientific">Bacillus bruguierae</name>
    <dbReference type="NCBI Taxonomy" id="3127667"/>
    <lineage>
        <taxon>Bacteria</taxon>
        <taxon>Bacillati</taxon>
        <taxon>Bacillota</taxon>
        <taxon>Bacilli</taxon>
        <taxon>Bacillales</taxon>
        <taxon>Bacillaceae</taxon>
        <taxon>Bacillus</taxon>
    </lineage>
</organism>
<comment type="caution">
    <text evidence="1">The sequence shown here is derived from an EMBL/GenBank/DDBJ whole genome shotgun (WGS) entry which is preliminary data.</text>
</comment>
<dbReference type="RefSeq" id="WP_336474256.1">
    <property type="nucleotide sequence ID" value="NZ_JBAWSX010000020.1"/>
</dbReference>
<proteinExistence type="predicted"/>
<gene>
    <name evidence="1" type="ORF">WAZ07_22640</name>
</gene>
<evidence type="ECO:0000313" key="2">
    <source>
        <dbReference type="Proteomes" id="UP001372526"/>
    </source>
</evidence>
<sequence>MTMKEKAQLRGFWTHKLTGEHIAITRVIDFSTVYISKVDLLGNELGSKEIMLLRDVKADYVKGKH</sequence>
<dbReference type="EMBL" id="JBAWSX010000020">
    <property type="protein sequence ID" value="MEI4803966.1"/>
    <property type="molecule type" value="Genomic_DNA"/>
</dbReference>
<name>A0ABU8FMN9_9BACI</name>
<reference evidence="1 2" key="1">
    <citation type="submission" date="2024-01" db="EMBL/GenBank/DDBJ databases">
        <title>Seven novel Bacillus-like species.</title>
        <authorList>
            <person name="Liu G."/>
        </authorList>
    </citation>
    <scope>NUCLEOTIDE SEQUENCE [LARGE SCALE GENOMIC DNA]</scope>
    <source>
        <strain evidence="1 2">FJAT-51639</strain>
    </source>
</reference>
<evidence type="ECO:0000313" key="1">
    <source>
        <dbReference type="EMBL" id="MEI4803966.1"/>
    </source>
</evidence>
<dbReference type="Proteomes" id="UP001372526">
    <property type="component" value="Unassembled WGS sequence"/>
</dbReference>